<comment type="caution">
    <text evidence="2">The sequence shown here is derived from an EMBL/GenBank/DDBJ whole genome shotgun (WGS) entry which is preliminary data.</text>
</comment>
<evidence type="ECO:0000256" key="1">
    <source>
        <dbReference type="SAM" id="SignalP"/>
    </source>
</evidence>
<feature type="signal peptide" evidence="1">
    <location>
        <begin position="1"/>
        <end position="21"/>
    </location>
</feature>
<evidence type="ECO:0000313" key="3">
    <source>
        <dbReference type="Proteomes" id="UP001597112"/>
    </source>
</evidence>
<accession>A0ABW3K2T8</accession>
<dbReference type="Proteomes" id="UP001597112">
    <property type="component" value="Unassembled WGS sequence"/>
</dbReference>
<reference evidence="3" key="1">
    <citation type="journal article" date="2019" name="Int. J. Syst. Evol. Microbiol.">
        <title>The Global Catalogue of Microorganisms (GCM) 10K type strain sequencing project: providing services to taxonomists for standard genome sequencing and annotation.</title>
        <authorList>
            <consortium name="The Broad Institute Genomics Platform"/>
            <consortium name="The Broad Institute Genome Sequencing Center for Infectious Disease"/>
            <person name="Wu L."/>
            <person name="Ma J."/>
        </authorList>
    </citation>
    <scope>NUCLEOTIDE SEQUENCE [LARGE SCALE GENOMIC DNA]</scope>
    <source>
        <strain evidence="3">CCUG 58938</strain>
    </source>
</reference>
<protein>
    <submittedName>
        <fullName evidence="2">Uncharacterized protein</fullName>
    </submittedName>
</protein>
<feature type="chain" id="PRO_5047462297" evidence="1">
    <location>
        <begin position="22"/>
        <end position="243"/>
    </location>
</feature>
<sequence>MKRSPFLPFVLFWLLAQTAFAQSFKNDTTFITAAVNSAVKNYNNAIQGQAQLYNGSDYALYLSLKEEHPYFGTDDWVFGSVYYDGYLYENVPLLYDLSSDQLITETYYSSSVMKLTKDKVRSFTLPDQRVFVNRPDTSLSPGYYEVLYNGKTRAYARHIKILQETLTAQEIVHEFDEKTRYYICLNNQCHAIKSKGALLKLFGNQKREAVQYVRQGKKLPYRKNRREYITRLAEFHDRSQTNP</sequence>
<proteinExistence type="predicted"/>
<evidence type="ECO:0000313" key="2">
    <source>
        <dbReference type="EMBL" id="MFD0999746.1"/>
    </source>
</evidence>
<organism evidence="2 3">
    <name type="scientific">Ohtaekwangia kribbensis</name>
    <dbReference type="NCBI Taxonomy" id="688913"/>
    <lineage>
        <taxon>Bacteria</taxon>
        <taxon>Pseudomonadati</taxon>
        <taxon>Bacteroidota</taxon>
        <taxon>Cytophagia</taxon>
        <taxon>Cytophagales</taxon>
        <taxon>Fulvivirgaceae</taxon>
        <taxon>Ohtaekwangia</taxon>
    </lineage>
</organism>
<dbReference type="EMBL" id="JBHTKA010000003">
    <property type="protein sequence ID" value="MFD0999746.1"/>
    <property type="molecule type" value="Genomic_DNA"/>
</dbReference>
<keyword evidence="1" id="KW-0732">Signal</keyword>
<dbReference type="RefSeq" id="WP_377578716.1">
    <property type="nucleotide sequence ID" value="NZ_JBHTKA010000003.1"/>
</dbReference>
<keyword evidence="3" id="KW-1185">Reference proteome</keyword>
<gene>
    <name evidence="2" type="ORF">ACFQ21_10525</name>
</gene>
<name>A0ABW3K2T8_9BACT</name>